<dbReference type="RefSeq" id="WP_062641204.1">
    <property type="nucleotide sequence ID" value="NZ_FCOL02000180.1"/>
</dbReference>
<sequence>MNDFPQMLASKLEDYIELRRSLGYAFRKQAATLRVFLRYVEDSETMGPLTQDMAIAFALSADGSGNCRARRYAVLRRFAEYLSVYDTRTETLDPHVLPRSRAVTPPRILNDVELAALMTESRHVSPHSEQRGQTLETLVGLLASTGLRSGEALRLDRADVDLVEGVLQVRRTKFRKDRLVPVHATTLNALRAYALVRDSAFPISRCQAFFVSLRGSRLSSAALYTAFHKACALAGLEGNSARAMRPHDLRHRFVVARLAAWHRENLDVQALLPLLATYLGHVRYSDTAYYVTGTAELLGLVAQRAFGEGGVS</sequence>
<dbReference type="InterPro" id="IPR013762">
    <property type="entry name" value="Integrase-like_cat_sf"/>
</dbReference>
<dbReference type="GO" id="GO:0006310">
    <property type="term" value="P:DNA recombination"/>
    <property type="evidence" value="ECO:0007669"/>
    <property type="project" value="UniProtKB-KW"/>
</dbReference>
<dbReference type="PROSITE" id="PS51898">
    <property type="entry name" value="TYR_RECOMBINASE"/>
    <property type="match status" value="1"/>
</dbReference>
<dbReference type="PANTHER" id="PTHR30349">
    <property type="entry name" value="PHAGE INTEGRASE-RELATED"/>
    <property type="match status" value="1"/>
</dbReference>
<gene>
    <name evidence="4" type="ORF">AWB67_06982</name>
</gene>
<feature type="domain" description="Tyr recombinase" evidence="3">
    <location>
        <begin position="103"/>
        <end position="303"/>
    </location>
</feature>
<dbReference type="EMBL" id="FCOL02000180">
    <property type="protein sequence ID" value="SAL85584.1"/>
    <property type="molecule type" value="Genomic_DNA"/>
</dbReference>
<dbReference type="InterPro" id="IPR002104">
    <property type="entry name" value="Integrase_catalytic"/>
</dbReference>
<protein>
    <submittedName>
        <fullName evidence="4">Integrase family protein</fullName>
    </submittedName>
</protein>
<dbReference type="GO" id="GO:0003677">
    <property type="term" value="F:DNA binding"/>
    <property type="evidence" value="ECO:0007669"/>
    <property type="project" value="InterPro"/>
</dbReference>
<dbReference type="OrthoDB" id="662444at2"/>
<organism evidence="4 5">
    <name type="scientific">Caballeronia terrestris</name>
    <dbReference type="NCBI Taxonomy" id="1226301"/>
    <lineage>
        <taxon>Bacteria</taxon>
        <taxon>Pseudomonadati</taxon>
        <taxon>Pseudomonadota</taxon>
        <taxon>Betaproteobacteria</taxon>
        <taxon>Burkholderiales</taxon>
        <taxon>Burkholderiaceae</taxon>
        <taxon>Caballeronia</taxon>
    </lineage>
</organism>
<dbReference type="Gene3D" id="1.10.443.10">
    <property type="entry name" value="Intergrase catalytic core"/>
    <property type="match status" value="1"/>
</dbReference>
<evidence type="ECO:0000259" key="3">
    <source>
        <dbReference type="PROSITE" id="PS51898"/>
    </source>
</evidence>
<name>A0A158KWU8_9BURK</name>
<dbReference type="SUPFAM" id="SSF56349">
    <property type="entry name" value="DNA breaking-rejoining enzymes"/>
    <property type="match status" value="1"/>
</dbReference>
<dbReference type="PANTHER" id="PTHR30349:SF64">
    <property type="entry name" value="PROPHAGE INTEGRASE INTD-RELATED"/>
    <property type="match status" value="1"/>
</dbReference>
<evidence type="ECO:0000256" key="1">
    <source>
        <dbReference type="ARBA" id="ARBA00022908"/>
    </source>
</evidence>
<dbReference type="Proteomes" id="UP000054925">
    <property type="component" value="Unassembled WGS sequence"/>
</dbReference>
<keyword evidence="2" id="KW-0233">DNA recombination</keyword>
<dbReference type="GO" id="GO:0015074">
    <property type="term" value="P:DNA integration"/>
    <property type="evidence" value="ECO:0007669"/>
    <property type="project" value="UniProtKB-KW"/>
</dbReference>
<evidence type="ECO:0000256" key="2">
    <source>
        <dbReference type="ARBA" id="ARBA00023172"/>
    </source>
</evidence>
<evidence type="ECO:0000313" key="5">
    <source>
        <dbReference type="Proteomes" id="UP000054925"/>
    </source>
</evidence>
<dbReference type="Pfam" id="PF00589">
    <property type="entry name" value="Phage_integrase"/>
    <property type="match status" value="1"/>
</dbReference>
<dbReference type="InterPro" id="IPR050090">
    <property type="entry name" value="Tyrosine_recombinase_XerCD"/>
</dbReference>
<comment type="caution">
    <text evidence="4">The sequence shown here is derived from an EMBL/GenBank/DDBJ whole genome shotgun (WGS) entry which is preliminary data.</text>
</comment>
<evidence type="ECO:0000313" key="4">
    <source>
        <dbReference type="EMBL" id="SAL85584.1"/>
    </source>
</evidence>
<dbReference type="InterPro" id="IPR011010">
    <property type="entry name" value="DNA_brk_join_enz"/>
</dbReference>
<accession>A0A158KWU8</accession>
<keyword evidence="5" id="KW-1185">Reference proteome</keyword>
<reference evidence="4" key="1">
    <citation type="submission" date="2016-01" db="EMBL/GenBank/DDBJ databases">
        <authorList>
            <person name="Peeters C."/>
        </authorList>
    </citation>
    <scope>NUCLEOTIDE SEQUENCE [LARGE SCALE GENOMIC DNA]</scope>
    <source>
        <strain evidence="4">LMG 22937</strain>
    </source>
</reference>
<dbReference type="AlphaFoldDB" id="A0A158KWU8"/>
<keyword evidence="1" id="KW-0229">DNA integration</keyword>
<proteinExistence type="predicted"/>